<gene>
    <name evidence="5" type="ORF">VRU48_05225</name>
</gene>
<evidence type="ECO:0000313" key="6">
    <source>
        <dbReference type="Proteomes" id="UP001336835"/>
    </source>
</evidence>
<dbReference type="PANTHER" id="PTHR23073">
    <property type="entry name" value="26S PROTEASOME REGULATORY SUBUNIT"/>
    <property type="match status" value="1"/>
</dbReference>
<dbReference type="Gene3D" id="3.40.50.300">
    <property type="entry name" value="P-loop containing nucleotide triphosphate hydrolases"/>
    <property type="match status" value="1"/>
</dbReference>
<dbReference type="RefSeq" id="WP_330106868.1">
    <property type="nucleotide sequence ID" value="NZ_JAZDQT010000001.1"/>
</dbReference>
<dbReference type="GO" id="GO:0005524">
    <property type="term" value="F:ATP binding"/>
    <property type="evidence" value="ECO:0007669"/>
    <property type="project" value="UniProtKB-KW"/>
</dbReference>
<dbReference type="InterPro" id="IPR050221">
    <property type="entry name" value="26S_Proteasome_ATPase"/>
</dbReference>
<sequence>MEHLENATTVLIELHWLDQVIEQVICSYLLQEGHENNWYDIPVPDWSESATPYASMVNELGLDIYQRLTIAMAMAPHVRPEILDVFFGKNARTDRGYTEFGGVIAPNHSGFLPTGQTICFLLTALDPANRQMVSRLFQKENSLMKEQIVTLGTTDDHIPKLNGILSLSESWLHYFYTGQKNGPEHSSVFPAKKITTPMSWEDVVLDDLVREQLAEITTWLSHGELLMSDWGFDKKIKPGYRALFYGPPGTGKTLTATLLGKATQRDVYRVDLSMIVSKYIGETEKNLSRIFEVAKEKKWILFFDEADALFGKRTTATSSNDRHANQQTAYLLQQIEDFPGVVILASNLKGNMDEAFSRRFQSTIYFGMPSPQERQQLWNNAFSGKFTLSPEIDLQHLAEEYEIAGGSIINILRYCALSAIRRNSFEVSQHELLTGLKREFKKENKTLNLLTTTSN</sequence>
<dbReference type="SMART" id="SM00382">
    <property type="entry name" value="AAA"/>
    <property type="match status" value="1"/>
</dbReference>
<dbReference type="SUPFAM" id="SSF52540">
    <property type="entry name" value="P-loop containing nucleoside triphosphate hydrolases"/>
    <property type="match status" value="1"/>
</dbReference>
<dbReference type="InterPro" id="IPR027417">
    <property type="entry name" value="P-loop_NTPase"/>
</dbReference>
<accession>A0ABU7I5F9</accession>
<evidence type="ECO:0000256" key="1">
    <source>
        <dbReference type="ARBA" id="ARBA00006914"/>
    </source>
</evidence>
<proteinExistence type="inferred from homology"/>
<reference evidence="5 6" key="1">
    <citation type="submission" date="2024-01" db="EMBL/GenBank/DDBJ databases">
        <title>Pedobacter sp. nov., isolated from fresh soil.</title>
        <authorList>
            <person name="Le N.T.T."/>
        </authorList>
    </citation>
    <scope>NUCLEOTIDE SEQUENCE [LARGE SCALE GENOMIC DNA]</scope>
    <source>
        <strain evidence="5 6">KR3-3</strain>
    </source>
</reference>
<dbReference type="Pfam" id="PF00004">
    <property type="entry name" value="AAA"/>
    <property type="match status" value="1"/>
</dbReference>
<evidence type="ECO:0000259" key="4">
    <source>
        <dbReference type="SMART" id="SM00382"/>
    </source>
</evidence>
<dbReference type="CDD" id="cd19481">
    <property type="entry name" value="RecA-like_protease"/>
    <property type="match status" value="1"/>
</dbReference>
<dbReference type="InterPro" id="IPR003593">
    <property type="entry name" value="AAA+_ATPase"/>
</dbReference>
<dbReference type="InterPro" id="IPR003959">
    <property type="entry name" value="ATPase_AAA_core"/>
</dbReference>
<feature type="domain" description="AAA+ ATPase" evidence="4">
    <location>
        <begin position="238"/>
        <end position="366"/>
    </location>
</feature>
<organism evidence="5 6">
    <name type="scientific">Pedobacter albus</name>
    <dbReference type="NCBI Taxonomy" id="3113905"/>
    <lineage>
        <taxon>Bacteria</taxon>
        <taxon>Pseudomonadati</taxon>
        <taxon>Bacteroidota</taxon>
        <taxon>Sphingobacteriia</taxon>
        <taxon>Sphingobacteriales</taxon>
        <taxon>Sphingobacteriaceae</taxon>
        <taxon>Pedobacter</taxon>
    </lineage>
</organism>
<keyword evidence="6" id="KW-1185">Reference proteome</keyword>
<comment type="caution">
    <text evidence="5">The sequence shown here is derived from an EMBL/GenBank/DDBJ whole genome shotgun (WGS) entry which is preliminary data.</text>
</comment>
<evidence type="ECO:0000313" key="5">
    <source>
        <dbReference type="EMBL" id="MEE1944499.1"/>
    </source>
</evidence>
<keyword evidence="3 5" id="KW-0067">ATP-binding</keyword>
<protein>
    <submittedName>
        <fullName evidence="5">ATP-binding protein</fullName>
    </submittedName>
</protein>
<evidence type="ECO:0000256" key="2">
    <source>
        <dbReference type="ARBA" id="ARBA00022741"/>
    </source>
</evidence>
<dbReference type="Proteomes" id="UP001336835">
    <property type="component" value="Unassembled WGS sequence"/>
</dbReference>
<name>A0ABU7I5F9_9SPHI</name>
<comment type="similarity">
    <text evidence="1">Belongs to the AAA ATPase family.</text>
</comment>
<evidence type="ECO:0000256" key="3">
    <source>
        <dbReference type="ARBA" id="ARBA00022840"/>
    </source>
</evidence>
<dbReference type="EMBL" id="JAZDQT010000001">
    <property type="protein sequence ID" value="MEE1944499.1"/>
    <property type="molecule type" value="Genomic_DNA"/>
</dbReference>
<keyword evidence="2" id="KW-0547">Nucleotide-binding</keyword>